<sequence>MLARKSIEDCQIDNYTIPEGSLFFVNLWSIGRDPKEVPTTLAAMIQCFNWKVVDLEGVEMKGNNLVDMFERPGLTAPRAHDLFCVSVARCSPVS</sequence>
<name>A0ACC0YI13_9ROSI</name>
<proteinExistence type="predicted"/>
<evidence type="ECO:0000313" key="1">
    <source>
        <dbReference type="EMBL" id="KAJ0037692.1"/>
    </source>
</evidence>
<reference evidence="2" key="1">
    <citation type="journal article" date="2023" name="G3 (Bethesda)">
        <title>Genome assembly and association tests identify interacting loci associated with vigor, precocity, and sex in interspecific pistachio rootstocks.</title>
        <authorList>
            <person name="Palmer W."/>
            <person name="Jacygrad E."/>
            <person name="Sagayaradj S."/>
            <person name="Cavanaugh K."/>
            <person name="Han R."/>
            <person name="Bertier L."/>
            <person name="Beede B."/>
            <person name="Kafkas S."/>
            <person name="Golino D."/>
            <person name="Preece J."/>
            <person name="Michelmore R."/>
        </authorList>
    </citation>
    <scope>NUCLEOTIDE SEQUENCE [LARGE SCALE GENOMIC DNA]</scope>
</reference>
<organism evidence="1 2">
    <name type="scientific">Pistacia integerrima</name>
    <dbReference type="NCBI Taxonomy" id="434235"/>
    <lineage>
        <taxon>Eukaryota</taxon>
        <taxon>Viridiplantae</taxon>
        <taxon>Streptophyta</taxon>
        <taxon>Embryophyta</taxon>
        <taxon>Tracheophyta</taxon>
        <taxon>Spermatophyta</taxon>
        <taxon>Magnoliopsida</taxon>
        <taxon>eudicotyledons</taxon>
        <taxon>Gunneridae</taxon>
        <taxon>Pentapetalae</taxon>
        <taxon>rosids</taxon>
        <taxon>malvids</taxon>
        <taxon>Sapindales</taxon>
        <taxon>Anacardiaceae</taxon>
        <taxon>Pistacia</taxon>
    </lineage>
</organism>
<dbReference type="EMBL" id="CM047741">
    <property type="protein sequence ID" value="KAJ0037692.1"/>
    <property type="molecule type" value="Genomic_DNA"/>
</dbReference>
<gene>
    <name evidence="1" type="ORF">Pint_24062</name>
</gene>
<accession>A0ACC0YI13</accession>
<protein>
    <submittedName>
        <fullName evidence="1">Uncharacterized protein</fullName>
    </submittedName>
</protein>
<keyword evidence="2" id="KW-1185">Reference proteome</keyword>
<dbReference type="Proteomes" id="UP001163603">
    <property type="component" value="Chromosome 6"/>
</dbReference>
<comment type="caution">
    <text evidence="1">The sequence shown here is derived from an EMBL/GenBank/DDBJ whole genome shotgun (WGS) entry which is preliminary data.</text>
</comment>
<evidence type="ECO:0000313" key="2">
    <source>
        <dbReference type="Proteomes" id="UP001163603"/>
    </source>
</evidence>